<dbReference type="EMBL" id="JAPFFF010000014">
    <property type="protein sequence ID" value="KAK8870531.1"/>
    <property type="molecule type" value="Genomic_DNA"/>
</dbReference>
<feature type="transmembrane region" description="Helical" evidence="1">
    <location>
        <begin position="103"/>
        <end position="123"/>
    </location>
</feature>
<accession>A0ABR2IYE4</accession>
<proteinExistence type="predicted"/>
<reference evidence="2 3" key="1">
    <citation type="submission" date="2024-04" db="EMBL/GenBank/DDBJ databases">
        <title>Tritrichomonas musculus Genome.</title>
        <authorList>
            <person name="Alves-Ferreira E."/>
            <person name="Grigg M."/>
            <person name="Lorenzi H."/>
            <person name="Galac M."/>
        </authorList>
    </citation>
    <scope>NUCLEOTIDE SEQUENCE [LARGE SCALE GENOMIC DNA]</scope>
    <source>
        <strain evidence="2 3">EAF2021</strain>
    </source>
</reference>
<feature type="transmembrane region" description="Helical" evidence="1">
    <location>
        <begin position="129"/>
        <end position="148"/>
    </location>
</feature>
<feature type="transmembrane region" description="Helical" evidence="1">
    <location>
        <begin position="72"/>
        <end position="91"/>
    </location>
</feature>
<sequence length="261" mass="30328">MDNNQDIAIEEEEEDIGLIENEIQLSNNLNEEEEYQEITTKLYHILNFAILVSLIASIILIFTFGATEPFNIVRSIFIVCLCIFHLLSILYKIKKNGEINDPFNFFISNSDIHYLVLLMMYAIADLTPILYIFFYIITFLYELLLYLSNNAIIFFGENSSKTSKKIKSFISNSFFNNTPAVLDMLNIIYLLIVSIVRLSFFCLLTLIVFVVDIIMFNYVKSKQYKDVWRNSARWINRNINCLSPIVSIITEIGALSEKMYS</sequence>
<keyword evidence="1" id="KW-0472">Membrane</keyword>
<keyword evidence="1" id="KW-1133">Transmembrane helix</keyword>
<keyword evidence="1" id="KW-0812">Transmembrane</keyword>
<gene>
    <name evidence="2" type="ORF">M9Y10_008415</name>
</gene>
<organism evidence="2 3">
    <name type="scientific">Tritrichomonas musculus</name>
    <dbReference type="NCBI Taxonomy" id="1915356"/>
    <lineage>
        <taxon>Eukaryota</taxon>
        <taxon>Metamonada</taxon>
        <taxon>Parabasalia</taxon>
        <taxon>Tritrichomonadida</taxon>
        <taxon>Tritrichomonadidae</taxon>
        <taxon>Tritrichomonas</taxon>
    </lineage>
</organism>
<evidence type="ECO:0000256" key="1">
    <source>
        <dbReference type="SAM" id="Phobius"/>
    </source>
</evidence>
<feature type="transmembrane region" description="Helical" evidence="1">
    <location>
        <begin position="45"/>
        <end position="66"/>
    </location>
</feature>
<comment type="caution">
    <text evidence="2">The sequence shown here is derived from an EMBL/GenBank/DDBJ whole genome shotgun (WGS) entry which is preliminary data.</text>
</comment>
<evidence type="ECO:0000313" key="2">
    <source>
        <dbReference type="EMBL" id="KAK8870531.1"/>
    </source>
</evidence>
<feature type="transmembrane region" description="Helical" evidence="1">
    <location>
        <begin position="169"/>
        <end position="192"/>
    </location>
</feature>
<feature type="transmembrane region" description="Helical" evidence="1">
    <location>
        <begin position="198"/>
        <end position="219"/>
    </location>
</feature>
<evidence type="ECO:0000313" key="3">
    <source>
        <dbReference type="Proteomes" id="UP001470230"/>
    </source>
</evidence>
<dbReference type="Proteomes" id="UP001470230">
    <property type="component" value="Unassembled WGS sequence"/>
</dbReference>
<protein>
    <submittedName>
        <fullName evidence="2">Uncharacterized protein</fullName>
    </submittedName>
</protein>
<name>A0ABR2IYE4_9EUKA</name>
<keyword evidence="3" id="KW-1185">Reference proteome</keyword>